<feature type="compositionally biased region" description="Low complexity" evidence="6">
    <location>
        <begin position="147"/>
        <end position="159"/>
    </location>
</feature>
<dbReference type="Proteomes" id="UP000001640">
    <property type="component" value="Chromosome 6"/>
</dbReference>
<dbReference type="RefSeq" id="XP_003676949.1">
    <property type="nucleotide sequence ID" value="XM_003676901.1"/>
</dbReference>
<feature type="region of interest" description="Disordered" evidence="6">
    <location>
        <begin position="1"/>
        <end position="55"/>
    </location>
</feature>
<dbReference type="FunFam" id="1.20.5.170:FF:000067">
    <property type="entry name" value="BZIP transcription factor"/>
    <property type="match status" value="1"/>
</dbReference>
<keyword evidence="4" id="KW-0804">Transcription</keyword>
<reference key="2">
    <citation type="submission" date="2011-08" db="EMBL/GenBank/DDBJ databases">
        <title>Genome sequence of Naumovozyma castellii.</title>
        <authorList>
            <person name="Gordon J.L."/>
            <person name="Armisen D."/>
            <person name="Proux-Wera E."/>
            <person name="OhEigeartaigh S.S."/>
            <person name="Byrne K.P."/>
            <person name="Wolfe K.H."/>
        </authorList>
    </citation>
    <scope>NUCLEOTIDE SEQUENCE</scope>
    <source>
        <strain>Type strain:CBS 4309</strain>
    </source>
</reference>
<evidence type="ECO:0000256" key="2">
    <source>
        <dbReference type="ARBA" id="ARBA00004496"/>
    </source>
</evidence>
<feature type="region of interest" description="Disordered" evidence="6">
    <location>
        <begin position="133"/>
        <end position="187"/>
    </location>
</feature>
<dbReference type="GeneID" id="96904242"/>
<dbReference type="GO" id="GO:0034599">
    <property type="term" value="P:cellular response to oxidative stress"/>
    <property type="evidence" value="ECO:0007669"/>
    <property type="project" value="UniProtKB-ARBA"/>
</dbReference>
<protein>
    <recommendedName>
        <fullName evidence="7">BZIP domain-containing protein</fullName>
    </recommendedName>
</protein>
<feature type="domain" description="BZIP" evidence="7">
    <location>
        <begin position="36"/>
        <end position="51"/>
    </location>
</feature>
<dbReference type="GO" id="GO:0001228">
    <property type="term" value="F:DNA-binding transcription activator activity, RNA polymerase II-specific"/>
    <property type="evidence" value="ECO:0007669"/>
    <property type="project" value="TreeGrafter"/>
</dbReference>
<feature type="compositionally biased region" description="Polar residues" evidence="6">
    <location>
        <begin position="160"/>
        <end position="181"/>
    </location>
</feature>
<dbReference type="eggNOG" id="ENOG502RPD7">
    <property type="taxonomic scope" value="Eukaryota"/>
</dbReference>
<dbReference type="HOGENOM" id="CLU_032750_0_0_1"/>
<proteinExistence type="predicted"/>
<evidence type="ECO:0000256" key="5">
    <source>
        <dbReference type="ARBA" id="ARBA00023242"/>
    </source>
</evidence>
<dbReference type="InterPro" id="IPR004827">
    <property type="entry name" value="bZIP"/>
</dbReference>
<dbReference type="SUPFAM" id="SSF111430">
    <property type="entry name" value="YAP1 redox domain"/>
    <property type="match status" value="1"/>
</dbReference>
<dbReference type="Gene3D" id="1.10.238.100">
    <property type="entry name" value="YAP1 redox domain. Chain B"/>
    <property type="match status" value="1"/>
</dbReference>
<feature type="compositionally biased region" description="Low complexity" evidence="6">
    <location>
        <begin position="7"/>
        <end position="16"/>
    </location>
</feature>
<dbReference type="OrthoDB" id="5380163at2759"/>
<feature type="region of interest" description="Disordered" evidence="6">
    <location>
        <begin position="228"/>
        <end position="249"/>
    </location>
</feature>
<evidence type="ECO:0000313" key="9">
    <source>
        <dbReference type="Proteomes" id="UP000001640"/>
    </source>
</evidence>
<name>G0VGH3_NAUCA</name>
<keyword evidence="3" id="KW-0805">Transcription regulation</keyword>
<reference evidence="8 9" key="1">
    <citation type="journal article" date="2011" name="Proc. Natl. Acad. Sci. U.S.A.">
        <title>Evolutionary erosion of yeast sex chromosomes by mating-type switching accidents.</title>
        <authorList>
            <person name="Gordon J.L."/>
            <person name="Armisen D."/>
            <person name="Proux-Wera E."/>
            <person name="Oheigeartaigh S.S."/>
            <person name="Byrne K.P."/>
            <person name="Wolfe K.H."/>
        </authorList>
    </citation>
    <scope>NUCLEOTIDE SEQUENCE [LARGE SCALE GENOMIC DNA]</scope>
    <source>
        <strain evidence="9">ATCC 76901 / BCRC 22586 / CBS 4309 / NBRC 1992 / NRRL Y-12630</strain>
    </source>
</reference>
<feature type="compositionally biased region" description="Low complexity" evidence="6">
    <location>
        <begin position="228"/>
        <end position="241"/>
    </location>
</feature>
<dbReference type="OMA" id="KIWERIN"/>
<dbReference type="CDD" id="cd14688">
    <property type="entry name" value="bZIP_YAP"/>
    <property type="match status" value="1"/>
</dbReference>
<keyword evidence="9" id="KW-1185">Reference proteome</keyword>
<evidence type="ECO:0000313" key="8">
    <source>
        <dbReference type="EMBL" id="CCC70594.1"/>
    </source>
</evidence>
<dbReference type="InterPro" id="IPR046347">
    <property type="entry name" value="bZIP_sf"/>
</dbReference>
<evidence type="ECO:0000256" key="1">
    <source>
        <dbReference type="ARBA" id="ARBA00004123"/>
    </source>
</evidence>
<dbReference type="KEGG" id="ncs:NCAS_0F01100"/>
<comment type="subcellular location">
    <subcellularLocation>
        <location evidence="2">Cytoplasm</location>
    </subcellularLocation>
    <subcellularLocation>
        <location evidence="1">Nucleus</location>
    </subcellularLocation>
</comment>
<dbReference type="PANTHER" id="PTHR40621:SF6">
    <property type="entry name" value="AP-1-LIKE TRANSCRIPTION FACTOR YAP1-RELATED"/>
    <property type="match status" value="1"/>
</dbReference>
<dbReference type="SUPFAM" id="SSF57959">
    <property type="entry name" value="Leucine zipper domain"/>
    <property type="match status" value="1"/>
</dbReference>
<dbReference type="InParanoid" id="G0VGH3"/>
<dbReference type="STRING" id="1064592.G0VGH3"/>
<dbReference type="InterPro" id="IPR013910">
    <property type="entry name" value="TF_PAP1"/>
</dbReference>
<evidence type="ECO:0000256" key="3">
    <source>
        <dbReference type="ARBA" id="ARBA00023015"/>
    </source>
</evidence>
<dbReference type="GO" id="GO:0005737">
    <property type="term" value="C:cytoplasm"/>
    <property type="evidence" value="ECO:0007669"/>
    <property type="project" value="UniProtKB-SubCell"/>
</dbReference>
<evidence type="ECO:0000259" key="7">
    <source>
        <dbReference type="PROSITE" id="PS00036"/>
    </source>
</evidence>
<dbReference type="PROSITE" id="PS00036">
    <property type="entry name" value="BZIP_BASIC"/>
    <property type="match status" value="1"/>
</dbReference>
<dbReference type="PANTHER" id="PTHR40621">
    <property type="entry name" value="TRANSCRIPTION FACTOR KAPC-RELATED"/>
    <property type="match status" value="1"/>
</dbReference>
<organism evidence="8 9">
    <name type="scientific">Naumovozyma castellii</name>
    <name type="common">Yeast</name>
    <name type="synonym">Saccharomyces castellii</name>
    <dbReference type="NCBI Taxonomy" id="27288"/>
    <lineage>
        <taxon>Eukaryota</taxon>
        <taxon>Fungi</taxon>
        <taxon>Dikarya</taxon>
        <taxon>Ascomycota</taxon>
        <taxon>Saccharomycotina</taxon>
        <taxon>Saccharomycetes</taxon>
        <taxon>Saccharomycetales</taxon>
        <taxon>Saccharomycetaceae</taxon>
        <taxon>Naumovozyma</taxon>
    </lineage>
</organism>
<feature type="compositionally biased region" description="Basic residues" evidence="6">
    <location>
        <begin position="17"/>
        <end position="26"/>
    </location>
</feature>
<gene>
    <name evidence="8" type="primary">NCAS0F01100</name>
    <name evidence="8" type="ordered locus">NCAS_0F01100</name>
</gene>
<dbReference type="GO" id="GO:0090575">
    <property type="term" value="C:RNA polymerase II transcription regulator complex"/>
    <property type="evidence" value="ECO:0007669"/>
    <property type="project" value="TreeGrafter"/>
</dbReference>
<feature type="compositionally biased region" description="Basic and acidic residues" evidence="6">
    <location>
        <begin position="133"/>
        <end position="142"/>
    </location>
</feature>
<dbReference type="InterPro" id="IPR023167">
    <property type="entry name" value="Yap1_redox_dom_sf"/>
</dbReference>
<dbReference type="GO" id="GO:0000976">
    <property type="term" value="F:transcription cis-regulatory region binding"/>
    <property type="evidence" value="ECO:0007669"/>
    <property type="project" value="InterPro"/>
</dbReference>
<accession>G0VGH3</accession>
<dbReference type="Gene3D" id="1.20.5.170">
    <property type="match status" value="1"/>
</dbReference>
<keyword evidence="5" id="KW-0539">Nucleus</keyword>
<dbReference type="InterPro" id="IPR050936">
    <property type="entry name" value="AP-1-like"/>
</dbReference>
<evidence type="ECO:0000256" key="4">
    <source>
        <dbReference type="ARBA" id="ARBA00023163"/>
    </source>
</evidence>
<evidence type="ECO:0000256" key="6">
    <source>
        <dbReference type="SAM" id="MobiDB-lite"/>
    </source>
</evidence>
<dbReference type="AlphaFoldDB" id="G0VGH3"/>
<dbReference type="Pfam" id="PF08601">
    <property type="entry name" value="PAP1"/>
    <property type="match status" value="1"/>
</dbReference>
<dbReference type="EMBL" id="HE576757">
    <property type="protein sequence ID" value="CCC70594.1"/>
    <property type="molecule type" value="Genomic_DNA"/>
</dbReference>
<sequence length="475" mass="53846">MSTTDEQQQQQQQPVVVKRRVGRPGRKPLDTAAKNRRTAQNRAAQRAFRERKERKMKELEDKISDLERIKDNNEVESTFLRDYMMDLICDMQKYRPNNSTDSKVLKYLSLKKKNQPSMKATSIDSLIEMENKKTDEISKESPDSTLNNNANNNNNNNNNDTNQVPSPNESTGSHISSPDSQSLKHDEGLRLPSFSNKYDINSHDGGGITSSNWIDNIFDGDTAEGLPSFPASISSSSETPPVNANDNDHSHVDFTNNLLDHNMIFTNEFSFHNQFDDHPIIDLTTQQKPTQQQQQQAFVISNTWDSNSNGNSTDNDTQSLIGNNINNNNPLIDSNLAFPTDINENEVFVKQYQEYVSQQQPAEQDTITCPCQHADTGADDDDEEIECEFISRNLLNNESIPSILRDKTSIDGGMACNKYSKCSAIWKRFKTQKPKFSDDDIDSLCQELITKAKCSDEGTIVIRSRDVKNTLRKHF</sequence>